<feature type="chain" id="PRO_5012076746" description="Apple domain-containing protein" evidence="1">
    <location>
        <begin position="17"/>
        <end position="318"/>
    </location>
</feature>
<dbReference type="OrthoDB" id="3644474at2759"/>
<dbReference type="AlphaFoldDB" id="A0A1V8STY2"/>
<dbReference type="EMBL" id="NAJO01000027">
    <property type="protein sequence ID" value="OQO02504.1"/>
    <property type="molecule type" value="Genomic_DNA"/>
</dbReference>
<keyword evidence="1" id="KW-0732">Signal</keyword>
<evidence type="ECO:0000313" key="3">
    <source>
        <dbReference type="Proteomes" id="UP000192596"/>
    </source>
</evidence>
<keyword evidence="3" id="KW-1185">Reference proteome</keyword>
<sequence length="318" mass="32783">MRSFAFVPLLVGAAVALPQDSPACVTTTDTVFIPTTTITYTTTPVQAVTATTPHYGTYTDYTTISSTTTVNTITTTSTDCTASGTITVGPTTTIYTTAGAPPAYKRALGLAPRQESACTVTETTTTYSGEAYSFPAASETSYYTQYTEYLQTTVYETSTGGKAYTVATATTTLCTACGPTVSATAPTSTATATLDARCAPSSLRSAAGGTDNAQFGIQYIGTITGAVYQQNTTTASDCCQLCVDAGNCAVSAWDIQTGVCRLEFTADYSTGEVKCGNQLVIAYYDAGPSSPMAPGSGLFVGDLCGTVGYYNAKPDDGT</sequence>
<reference evidence="3" key="1">
    <citation type="submission" date="2017-03" db="EMBL/GenBank/DDBJ databases">
        <title>Genomes of endolithic fungi from Antarctica.</title>
        <authorList>
            <person name="Coleine C."/>
            <person name="Masonjones S."/>
            <person name="Stajich J.E."/>
        </authorList>
    </citation>
    <scope>NUCLEOTIDE SEQUENCE [LARGE SCALE GENOMIC DNA]</scope>
    <source>
        <strain evidence="3">CCFEE 5527</strain>
    </source>
</reference>
<organism evidence="2 3">
    <name type="scientific">Cryoendolithus antarcticus</name>
    <dbReference type="NCBI Taxonomy" id="1507870"/>
    <lineage>
        <taxon>Eukaryota</taxon>
        <taxon>Fungi</taxon>
        <taxon>Dikarya</taxon>
        <taxon>Ascomycota</taxon>
        <taxon>Pezizomycotina</taxon>
        <taxon>Dothideomycetes</taxon>
        <taxon>Dothideomycetidae</taxon>
        <taxon>Cladosporiales</taxon>
        <taxon>Cladosporiaceae</taxon>
        <taxon>Cryoendolithus</taxon>
    </lineage>
</organism>
<feature type="signal peptide" evidence="1">
    <location>
        <begin position="1"/>
        <end position="16"/>
    </location>
</feature>
<protein>
    <recommendedName>
        <fullName evidence="4">Apple domain-containing protein</fullName>
    </recommendedName>
</protein>
<comment type="caution">
    <text evidence="2">The sequence shown here is derived from an EMBL/GenBank/DDBJ whole genome shotgun (WGS) entry which is preliminary data.</text>
</comment>
<evidence type="ECO:0008006" key="4">
    <source>
        <dbReference type="Google" id="ProtNLM"/>
    </source>
</evidence>
<name>A0A1V8STY2_9PEZI</name>
<evidence type="ECO:0000256" key="1">
    <source>
        <dbReference type="SAM" id="SignalP"/>
    </source>
</evidence>
<gene>
    <name evidence="2" type="ORF">B0A48_12031</name>
</gene>
<proteinExistence type="predicted"/>
<dbReference type="Proteomes" id="UP000192596">
    <property type="component" value="Unassembled WGS sequence"/>
</dbReference>
<evidence type="ECO:0000313" key="2">
    <source>
        <dbReference type="EMBL" id="OQO02504.1"/>
    </source>
</evidence>
<dbReference type="InParanoid" id="A0A1V8STY2"/>
<accession>A0A1V8STY2</accession>